<dbReference type="InterPro" id="IPR029060">
    <property type="entry name" value="PIN-like_dom_sf"/>
</dbReference>
<dbReference type="EMBL" id="CP072800">
    <property type="protein sequence ID" value="QTR51203.1"/>
    <property type="molecule type" value="Genomic_DNA"/>
</dbReference>
<gene>
    <name evidence="2" type="ORF">J8380_06550</name>
</gene>
<dbReference type="RefSeq" id="WP_210229406.1">
    <property type="nucleotide sequence ID" value="NZ_CP072800.1"/>
</dbReference>
<dbReference type="InterPro" id="IPR002850">
    <property type="entry name" value="PIN_toxin-like"/>
</dbReference>
<dbReference type="Pfam" id="PF13470">
    <property type="entry name" value="PIN_3"/>
    <property type="match status" value="1"/>
</dbReference>
<dbReference type="InterPro" id="IPR002716">
    <property type="entry name" value="PIN_dom"/>
</dbReference>
<accession>A0ABX7X7L0</accession>
<organism evidence="2 3">
    <name type="scientific">Candidatus Thiothrix anitrata</name>
    <dbReference type="NCBI Taxonomy" id="2823902"/>
    <lineage>
        <taxon>Bacteria</taxon>
        <taxon>Pseudomonadati</taxon>
        <taxon>Pseudomonadota</taxon>
        <taxon>Gammaproteobacteria</taxon>
        <taxon>Thiotrichales</taxon>
        <taxon>Thiotrichaceae</taxon>
        <taxon>Thiothrix</taxon>
    </lineage>
</organism>
<feature type="domain" description="PIN" evidence="1">
    <location>
        <begin position="3"/>
        <end position="119"/>
    </location>
</feature>
<protein>
    <submittedName>
        <fullName evidence="2">Toxin-antitoxin system toxin component, PIN family</fullName>
    </submittedName>
</protein>
<dbReference type="SUPFAM" id="SSF88723">
    <property type="entry name" value="PIN domain-like"/>
    <property type="match status" value="1"/>
</dbReference>
<evidence type="ECO:0000259" key="1">
    <source>
        <dbReference type="SMART" id="SM00670"/>
    </source>
</evidence>
<keyword evidence="3" id="KW-1185">Reference proteome</keyword>
<dbReference type="PANTHER" id="PTHR34610">
    <property type="entry name" value="SSL7007 PROTEIN"/>
    <property type="match status" value="1"/>
</dbReference>
<dbReference type="PANTHER" id="PTHR34610:SF3">
    <property type="entry name" value="SSL7007 PROTEIN"/>
    <property type="match status" value="1"/>
</dbReference>
<dbReference type="Gene3D" id="3.40.50.1010">
    <property type="entry name" value="5'-nuclease"/>
    <property type="match status" value="1"/>
</dbReference>
<name>A0ABX7X7L0_9GAMM</name>
<evidence type="ECO:0000313" key="3">
    <source>
        <dbReference type="Proteomes" id="UP000672027"/>
    </source>
</evidence>
<proteinExistence type="predicted"/>
<dbReference type="NCBIfam" id="TIGR00305">
    <property type="entry name" value="putative toxin-antitoxin system toxin component, PIN family"/>
    <property type="match status" value="1"/>
</dbReference>
<reference evidence="2 3" key="1">
    <citation type="submission" date="2021-04" db="EMBL/GenBank/DDBJ databases">
        <title>Genomics, taxonomy and metabolism of representatives of sulfur bacteria of the genus Thiothrix: Thiothrix fructosivorans QT, Thiothrix unzii A1T and three new species, Thiothrix subterranea sp. nov., Thiothrix litoralis sp. nov. and 'Candidatus Thiothrix anitrata' sp. nov.</title>
        <authorList>
            <person name="Ravin N.V."/>
            <person name="Smolyakov D."/>
            <person name="Rudenko T.S."/>
            <person name="Mardanov A.V."/>
            <person name="Beletsky A.V."/>
            <person name="Markov N.D."/>
            <person name="Fomenkov A.I."/>
            <person name="Roberts R.J."/>
            <person name="Karnachuk O.V."/>
            <person name="Novikov A."/>
            <person name="Grabovich M.Y."/>
        </authorList>
    </citation>
    <scope>NUCLEOTIDE SEQUENCE [LARGE SCALE GENOMIC DNA]</scope>
    <source>
        <strain evidence="2 3">A52</strain>
    </source>
</reference>
<dbReference type="SMART" id="SM00670">
    <property type="entry name" value="PINc"/>
    <property type="match status" value="1"/>
</dbReference>
<evidence type="ECO:0000313" key="2">
    <source>
        <dbReference type="EMBL" id="QTR51203.1"/>
    </source>
</evidence>
<sequence>MKKKLIFDTNALISAVINAKSISAFVFETAKKEHDLFISEETITELQEVIARKKFDRYFIGNDANRRENFFTDYRKAAQLIEVTETATECRDKDDNKFLSLALSVGADIIVSGDSDLLVLNPYHGIRILTIRQYEEENGLIV</sequence>
<dbReference type="Proteomes" id="UP000672027">
    <property type="component" value="Chromosome"/>
</dbReference>